<dbReference type="PANTHER" id="PTHR10543:SF46">
    <property type="entry name" value="CAROTENOID CLEAVAGE DIOXYGENASE 4, CHLOROPLASTIC-RELATED"/>
    <property type="match status" value="1"/>
</dbReference>
<accession>A0AAD4IRZ0</accession>
<evidence type="ECO:0000256" key="2">
    <source>
        <dbReference type="ARBA" id="ARBA00022723"/>
    </source>
</evidence>
<reference evidence="6 7" key="1">
    <citation type="journal article" date="2021" name="Nat. Commun.">
        <title>Incipient diploidization of the medicinal plant Perilla within 10,000 years.</title>
        <authorList>
            <person name="Zhang Y."/>
            <person name="Shen Q."/>
            <person name="Leng L."/>
            <person name="Zhang D."/>
            <person name="Chen S."/>
            <person name="Shi Y."/>
            <person name="Ning Z."/>
            <person name="Chen S."/>
        </authorList>
    </citation>
    <scope>NUCLEOTIDE SEQUENCE [LARGE SCALE GENOMIC DNA]</scope>
    <source>
        <strain evidence="7">cv. PC099</strain>
    </source>
</reference>
<dbReference type="GO" id="GO:0009570">
    <property type="term" value="C:chloroplast stroma"/>
    <property type="evidence" value="ECO:0007669"/>
    <property type="project" value="TreeGrafter"/>
</dbReference>
<evidence type="ECO:0000256" key="5">
    <source>
        <dbReference type="PIRSR" id="PIRSR604294-1"/>
    </source>
</evidence>
<evidence type="ECO:0000313" key="6">
    <source>
        <dbReference type="EMBL" id="KAH6820438.1"/>
    </source>
</evidence>
<keyword evidence="4 5" id="KW-0408">Iron</keyword>
<comment type="cofactor">
    <cofactor evidence="5">
        <name>Fe(2+)</name>
        <dbReference type="ChEBI" id="CHEBI:29033"/>
    </cofactor>
    <text evidence="5">Binds 1 Fe(2+) ion per subunit.</text>
</comment>
<feature type="binding site" evidence="5">
    <location>
        <position position="267"/>
    </location>
    <ligand>
        <name>Fe cation</name>
        <dbReference type="ChEBI" id="CHEBI:24875"/>
        <note>catalytic</note>
    </ligand>
</feature>
<dbReference type="Pfam" id="PF03055">
    <property type="entry name" value="RPE65"/>
    <property type="match status" value="1"/>
</dbReference>
<evidence type="ECO:0000256" key="1">
    <source>
        <dbReference type="ARBA" id="ARBA00006787"/>
    </source>
</evidence>
<keyword evidence="2 5" id="KW-0479">Metal-binding</keyword>
<keyword evidence="3 6" id="KW-0560">Oxidoreductase</keyword>
<dbReference type="Proteomes" id="UP001190926">
    <property type="component" value="Unassembled WGS sequence"/>
</dbReference>
<dbReference type="GO" id="GO:0046872">
    <property type="term" value="F:metal ion binding"/>
    <property type="evidence" value="ECO:0007669"/>
    <property type="project" value="UniProtKB-KW"/>
</dbReference>
<evidence type="ECO:0000256" key="4">
    <source>
        <dbReference type="ARBA" id="ARBA00023004"/>
    </source>
</evidence>
<gene>
    <name evidence="6" type="ORF">C2S53_002596</name>
</gene>
<feature type="binding site" evidence="5">
    <location>
        <position position="316"/>
    </location>
    <ligand>
        <name>Fe cation</name>
        <dbReference type="ChEBI" id="CHEBI:24875"/>
        <note>catalytic</note>
    </ligand>
</feature>
<name>A0AAD4IRZ0_PERFH</name>
<dbReference type="PANTHER" id="PTHR10543">
    <property type="entry name" value="BETA-CAROTENE DIOXYGENASE"/>
    <property type="match status" value="1"/>
</dbReference>
<dbReference type="GO" id="GO:0010436">
    <property type="term" value="F:carotenoid dioxygenase activity"/>
    <property type="evidence" value="ECO:0007669"/>
    <property type="project" value="TreeGrafter"/>
</dbReference>
<organism evidence="6 7">
    <name type="scientific">Perilla frutescens var. hirtella</name>
    <name type="common">Perilla citriodora</name>
    <name type="synonym">Perilla setoyensis</name>
    <dbReference type="NCBI Taxonomy" id="608512"/>
    <lineage>
        <taxon>Eukaryota</taxon>
        <taxon>Viridiplantae</taxon>
        <taxon>Streptophyta</taxon>
        <taxon>Embryophyta</taxon>
        <taxon>Tracheophyta</taxon>
        <taxon>Spermatophyta</taxon>
        <taxon>Magnoliopsida</taxon>
        <taxon>eudicotyledons</taxon>
        <taxon>Gunneridae</taxon>
        <taxon>Pentapetalae</taxon>
        <taxon>asterids</taxon>
        <taxon>lamiids</taxon>
        <taxon>Lamiales</taxon>
        <taxon>Lamiaceae</taxon>
        <taxon>Nepetoideae</taxon>
        <taxon>Elsholtzieae</taxon>
        <taxon>Perilla</taxon>
    </lineage>
</organism>
<comment type="similarity">
    <text evidence="1">Belongs to the carotenoid oxygenase family.</text>
</comment>
<protein>
    <submittedName>
        <fullName evidence="6">Nine-cis-epoxycarotenoid dioxygenase 4</fullName>
    </submittedName>
</protein>
<comment type="caution">
    <text evidence="6">The sequence shown here is derived from an EMBL/GenBank/DDBJ whole genome shotgun (WGS) entry which is preliminary data.</text>
</comment>
<feature type="binding site" evidence="5">
    <location>
        <position position="555"/>
    </location>
    <ligand>
        <name>Fe cation</name>
        <dbReference type="ChEBI" id="CHEBI:24875"/>
        <note>catalytic</note>
    </ligand>
</feature>
<evidence type="ECO:0000313" key="7">
    <source>
        <dbReference type="Proteomes" id="UP001190926"/>
    </source>
</evidence>
<evidence type="ECO:0000256" key="3">
    <source>
        <dbReference type="ARBA" id="ARBA00022964"/>
    </source>
</evidence>
<keyword evidence="7" id="KW-1185">Reference proteome</keyword>
<dbReference type="EMBL" id="SDAM02003674">
    <property type="protein sequence ID" value="KAH6820438.1"/>
    <property type="molecule type" value="Genomic_DNA"/>
</dbReference>
<proteinExistence type="inferred from homology"/>
<dbReference type="AlphaFoldDB" id="A0AAD4IRZ0"/>
<keyword evidence="3 6" id="KW-0223">Dioxygenase</keyword>
<sequence length="573" mass="63870">METLLFTFLPKSFPFLDSSFVGTAKRCRSNFIANVTRCQKKTTTSEESVARGRMKTPYSLHEVIFKPLHDFISSFNGGDDNLPRFLDPKHVLYGHFSPVDELPPTACEVSEGSLPPCLDGVYIQNGPNPQFMPVGPYHYVDGDGMLHSIKISGGKATFCSRYVKTFKYRIERDLGYPVLPNAVAYFASNLKASMLLTIARFLTGQFNPFLDGIGTANTSIALVGGRLLALVETDLPYEVKITPDGDITTVGRHDFGGRHRFPTMTAHPKTDPDTGETFAFRHFVVPPYLSFFRVDSDGTKHDDVHIYSMKGAALVHDFVLTKNFAVFPDPQIVIDPPQILRGKAIMRADMKKIPRLGVIPRYAEDEREMYWVDVPGLNVVHTVNAWEEDGGRKIVVVASNVLSVEHSLEDLNQIKIEKITIDAQAKKIVTRYPVSGRNLDFGSINTLYSGKKNRYVYAGVIESMPKMVGLVKIDLSLSAADCTVATRMYGPGCYGSEPVFVAREAAAEEDDGYLVAYVNNESTQESRFLVMDAKSPTLEIVAYVKLPRRVPQGFHSIFVKQTHLHSSQTLNFR</sequence>
<feature type="binding site" evidence="5">
    <location>
        <position position="381"/>
    </location>
    <ligand>
        <name>Fe cation</name>
        <dbReference type="ChEBI" id="CHEBI:24875"/>
        <note>catalytic</note>
    </ligand>
</feature>
<dbReference type="InterPro" id="IPR004294">
    <property type="entry name" value="Carotenoid_Oase"/>
</dbReference>
<dbReference type="GO" id="GO:0016121">
    <property type="term" value="P:carotene catabolic process"/>
    <property type="evidence" value="ECO:0007669"/>
    <property type="project" value="TreeGrafter"/>
</dbReference>